<evidence type="ECO:0000256" key="9">
    <source>
        <dbReference type="ARBA" id="ARBA00033158"/>
    </source>
</evidence>
<dbReference type="InterPro" id="IPR053712">
    <property type="entry name" value="Bac_CellDiv_Activator"/>
</dbReference>
<evidence type="ECO:0000256" key="7">
    <source>
        <dbReference type="ARBA" id="ARBA00024910"/>
    </source>
</evidence>
<sequence>MNTVTVKINGVEYNLKGKENEKYLLAVAEYVDGKFKEISANNNKLSTTAVAVLSALNIADEYFKCELDNEELVKRKNSLEEKCMALKERLKEVKVDSEEYNKTKNNEIDNLKSIICSMEEKIKEVDNLYSTIDNLHKELEETKQKLQAEKEELEKNFVTKTEELKQNFAYEKDSLTDSYDRKVEELKNALEGKKQELTLLNLKNEELKKAEVSLKDEVILKEKEIEECKYNSDEIKKLKSRINSIENEKEVLKKSNKELKFKLQNSRYKLLDLEKKLNDANFNLAIEKKIKNPLLK</sequence>
<comment type="function">
    <text evidence="7">Activator of cell division through the inhibition of FtsZ GTPase activity, therefore promoting FtsZ assembly into bundles of protofilaments necessary for the formation of the division Z ring. It is recruited early at mid-cell but it is not essential for cell division.</text>
</comment>
<evidence type="ECO:0000313" key="12">
    <source>
        <dbReference type="Proteomes" id="UP000095594"/>
    </source>
</evidence>
<keyword evidence="3" id="KW-0963">Cytoplasm</keyword>
<accession>A0A174GJF1</accession>
<dbReference type="GO" id="GO:0000917">
    <property type="term" value="P:division septum assembly"/>
    <property type="evidence" value="ECO:0007669"/>
    <property type="project" value="UniProtKB-KW"/>
</dbReference>
<reference evidence="11 12" key="1">
    <citation type="submission" date="2015-09" db="EMBL/GenBank/DDBJ databases">
        <authorList>
            <consortium name="Pathogen Informatics"/>
        </authorList>
    </citation>
    <scope>NUCLEOTIDE SEQUENCE [LARGE SCALE GENOMIC DNA]</scope>
    <source>
        <strain evidence="11 12">2789STDY5834856</strain>
    </source>
</reference>
<evidence type="ECO:0000256" key="10">
    <source>
        <dbReference type="SAM" id="Coils"/>
    </source>
</evidence>
<evidence type="ECO:0000256" key="6">
    <source>
        <dbReference type="ARBA" id="ARBA00023306"/>
    </source>
</evidence>
<dbReference type="GO" id="GO:0043093">
    <property type="term" value="P:FtsZ-dependent cytokinesis"/>
    <property type="evidence" value="ECO:0007669"/>
    <property type="project" value="TreeGrafter"/>
</dbReference>
<comment type="subcellular location">
    <subcellularLocation>
        <location evidence="1">Cytoplasm</location>
    </subcellularLocation>
</comment>
<evidence type="ECO:0000256" key="4">
    <source>
        <dbReference type="ARBA" id="ARBA00022618"/>
    </source>
</evidence>
<dbReference type="SUPFAM" id="SSF102829">
    <property type="entry name" value="Cell division protein ZapA-like"/>
    <property type="match status" value="1"/>
</dbReference>
<name>A0A174GJF1_9CLOT</name>
<dbReference type="GO" id="GO:0032153">
    <property type="term" value="C:cell division site"/>
    <property type="evidence" value="ECO:0007669"/>
    <property type="project" value="TreeGrafter"/>
</dbReference>
<dbReference type="OrthoDB" id="1711036at2"/>
<dbReference type="PANTHER" id="PTHR34981">
    <property type="entry name" value="CELL DIVISION PROTEIN ZAPA"/>
    <property type="match status" value="1"/>
</dbReference>
<dbReference type="RefSeq" id="WP_055265940.1">
    <property type="nucleotide sequence ID" value="NZ_CABIXQ010000011.1"/>
</dbReference>
<keyword evidence="4 11" id="KW-0132">Cell division</keyword>
<dbReference type="Pfam" id="PF05164">
    <property type="entry name" value="ZapA"/>
    <property type="match status" value="1"/>
</dbReference>
<evidence type="ECO:0000256" key="5">
    <source>
        <dbReference type="ARBA" id="ARBA00023210"/>
    </source>
</evidence>
<dbReference type="InterPro" id="IPR007838">
    <property type="entry name" value="Cell_div_ZapA-like"/>
</dbReference>
<organism evidence="11 12">
    <name type="scientific">Clostridium disporicum</name>
    <dbReference type="NCBI Taxonomy" id="84024"/>
    <lineage>
        <taxon>Bacteria</taxon>
        <taxon>Bacillati</taxon>
        <taxon>Bacillota</taxon>
        <taxon>Clostridia</taxon>
        <taxon>Eubacteriales</taxon>
        <taxon>Clostridiaceae</taxon>
        <taxon>Clostridium</taxon>
    </lineage>
</organism>
<evidence type="ECO:0000256" key="8">
    <source>
        <dbReference type="ARBA" id="ARBA00026068"/>
    </source>
</evidence>
<evidence type="ECO:0000256" key="3">
    <source>
        <dbReference type="ARBA" id="ARBA00022490"/>
    </source>
</evidence>
<gene>
    <name evidence="11" type="primary">zapA</name>
    <name evidence="11" type="ORF">ERS852471_01877</name>
</gene>
<dbReference type="GO" id="GO:0000921">
    <property type="term" value="P:septin ring assembly"/>
    <property type="evidence" value="ECO:0007669"/>
    <property type="project" value="TreeGrafter"/>
</dbReference>
<evidence type="ECO:0000256" key="2">
    <source>
        <dbReference type="ARBA" id="ARBA00015195"/>
    </source>
</evidence>
<dbReference type="GO" id="GO:0005829">
    <property type="term" value="C:cytosol"/>
    <property type="evidence" value="ECO:0007669"/>
    <property type="project" value="TreeGrafter"/>
</dbReference>
<keyword evidence="6" id="KW-0131">Cell cycle</keyword>
<dbReference type="AlphaFoldDB" id="A0A174GJF1"/>
<evidence type="ECO:0000313" key="11">
    <source>
        <dbReference type="EMBL" id="CUO60555.1"/>
    </source>
</evidence>
<dbReference type="InterPro" id="IPR036192">
    <property type="entry name" value="Cell_div_ZapA-like_sf"/>
</dbReference>
<dbReference type="Proteomes" id="UP000095594">
    <property type="component" value="Unassembled WGS sequence"/>
</dbReference>
<dbReference type="EMBL" id="CYZX01000011">
    <property type="protein sequence ID" value="CUO60555.1"/>
    <property type="molecule type" value="Genomic_DNA"/>
</dbReference>
<feature type="coiled-coil region" evidence="10">
    <location>
        <begin position="69"/>
        <end position="265"/>
    </location>
</feature>
<proteinExistence type="predicted"/>
<evidence type="ECO:0000256" key="1">
    <source>
        <dbReference type="ARBA" id="ARBA00004496"/>
    </source>
</evidence>
<dbReference type="PANTHER" id="PTHR34981:SF1">
    <property type="entry name" value="CELL DIVISION PROTEIN ZAPA"/>
    <property type="match status" value="1"/>
</dbReference>
<dbReference type="Gene3D" id="6.10.250.790">
    <property type="match status" value="1"/>
</dbReference>
<keyword evidence="10" id="KW-0175">Coiled coil</keyword>
<keyword evidence="5" id="KW-0717">Septation</keyword>
<comment type="subunit">
    <text evidence="8">Homodimer. Interacts with FtsZ.</text>
</comment>
<dbReference type="GO" id="GO:0030428">
    <property type="term" value="C:cell septum"/>
    <property type="evidence" value="ECO:0007669"/>
    <property type="project" value="TreeGrafter"/>
</dbReference>
<protein>
    <recommendedName>
        <fullName evidence="2">Cell division protein ZapA</fullName>
    </recommendedName>
    <alternativeName>
        <fullName evidence="9">Z ring-associated protein ZapA</fullName>
    </alternativeName>
</protein>